<feature type="region of interest" description="Disordered" evidence="1">
    <location>
        <begin position="29"/>
        <end position="49"/>
    </location>
</feature>
<feature type="compositionally biased region" description="Basic and acidic residues" evidence="1">
    <location>
        <begin position="37"/>
        <end position="49"/>
    </location>
</feature>
<dbReference type="Proteomes" id="UP000076863">
    <property type="component" value="Unassembled WGS sequence"/>
</dbReference>
<protein>
    <submittedName>
        <fullName evidence="2">Uncharacterized protein</fullName>
    </submittedName>
</protein>
<proteinExistence type="predicted"/>
<gene>
    <name evidence="2" type="ORF">BBO_08042</name>
</gene>
<sequence>MARQRLPLPVTAGYRLYWPWRRVRRVGLDRPSAAEDGAGKGEPTTRRSDEYIMAKRFGDGQRKRKWRSNRLMNKILKVVNDV</sequence>
<organism evidence="2 3">
    <name type="scientific">Beauveria brongniartii RCEF 3172</name>
    <dbReference type="NCBI Taxonomy" id="1081107"/>
    <lineage>
        <taxon>Eukaryota</taxon>
        <taxon>Fungi</taxon>
        <taxon>Dikarya</taxon>
        <taxon>Ascomycota</taxon>
        <taxon>Pezizomycotina</taxon>
        <taxon>Sordariomycetes</taxon>
        <taxon>Hypocreomycetidae</taxon>
        <taxon>Hypocreales</taxon>
        <taxon>Cordycipitaceae</taxon>
        <taxon>Beauveria</taxon>
        <taxon>Beauveria brongniartii</taxon>
    </lineage>
</organism>
<accession>A0A166YCS1</accession>
<evidence type="ECO:0000313" key="3">
    <source>
        <dbReference type="Proteomes" id="UP000076863"/>
    </source>
</evidence>
<comment type="caution">
    <text evidence="2">The sequence shown here is derived from an EMBL/GenBank/DDBJ whole genome shotgun (WGS) entry which is preliminary data.</text>
</comment>
<dbReference type="AlphaFoldDB" id="A0A166YCS1"/>
<reference evidence="2 3" key="1">
    <citation type="journal article" date="2016" name="Genome Biol. Evol.">
        <title>Divergent and convergent evolution of fungal pathogenicity.</title>
        <authorList>
            <person name="Shang Y."/>
            <person name="Xiao G."/>
            <person name="Zheng P."/>
            <person name="Cen K."/>
            <person name="Zhan S."/>
            <person name="Wang C."/>
        </authorList>
    </citation>
    <scope>NUCLEOTIDE SEQUENCE [LARGE SCALE GENOMIC DNA]</scope>
    <source>
        <strain evidence="2 3">RCEF 3172</strain>
    </source>
</reference>
<keyword evidence="3" id="KW-1185">Reference proteome</keyword>
<dbReference type="EMBL" id="AZHA01000034">
    <property type="protein sequence ID" value="OAA36763.1"/>
    <property type="molecule type" value="Genomic_DNA"/>
</dbReference>
<name>A0A166YCS1_9HYPO</name>
<evidence type="ECO:0000313" key="2">
    <source>
        <dbReference type="EMBL" id="OAA36763.1"/>
    </source>
</evidence>
<evidence type="ECO:0000256" key="1">
    <source>
        <dbReference type="SAM" id="MobiDB-lite"/>
    </source>
</evidence>